<dbReference type="GO" id="GO:0060003">
    <property type="term" value="P:copper ion export"/>
    <property type="evidence" value="ECO:0007669"/>
    <property type="project" value="TreeGrafter"/>
</dbReference>
<evidence type="ECO:0000256" key="4">
    <source>
        <dbReference type="ARBA" id="ARBA00023065"/>
    </source>
</evidence>
<dbReference type="GO" id="GO:0030288">
    <property type="term" value="C:outer membrane-bounded periplasmic space"/>
    <property type="evidence" value="ECO:0007669"/>
    <property type="project" value="TreeGrafter"/>
</dbReference>
<dbReference type="Proteomes" id="UP000252405">
    <property type="component" value="Unassembled WGS sequence"/>
</dbReference>
<dbReference type="InterPro" id="IPR006143">
    <property type="entry name" value="RND_pump_MFP"/>
</dbReference>
<dbReference type="PANTHER" id="PTHR30097">
    <property type="entry name" value="CATION EFFLUX SYSTEM PROTEIN CUSB"/>
    <property type="match status" value="1"/>
</dbReference>
<dbReference type="Pfam" id="PF11604">
    <property type="entry name" value="CusF_Ec"/>
    <property type="match status" value="1"/>
</dbReference>
<dbReference type="GO" id="GO:0016020">
    <property type="term" value="C:membrane"/>
    <property type="evidence" value="ECO:0007669"/>
    <property type="project" value="InterPro"/>
</dbReference>
<gene>
    <name evidence="9" type="ORF">DU505_08625</name>
</gene>
<evidence type="ECO:0000259" key="7">
    <source>
        <dbReference type="Pfam" id="PF25954"/>
    </source>
</evidence>
<dbReference type="InterPro" id="IPR058649">
    <property type="entry name" value="CzcB_C"/>
</dbReference>
<dbReference type="AlphaFoldDB" id="A0A368TYJ4"/>
<dbReference type="GO" id="GO:0022857">
    <property type="term" value="F:transmembrane transporter activity"/>
    <property type="evidence" value="ECO:0007669"/>
    <property type="project" value="InterPro"/>
</dbReference>
<dbReference type="PANTHER" id="PTHR30097:SF15">
    <property type="entry name" value="CATION EFFLUX SYSTEM PROTEIN CUSB"/>
    <property type="match status" value="1"/>
</dbReference>
<dbReference type="InterPro" id="IPR042230">
    <property type="entry name" value="CusF_sf"/>
</dbReference>
<dbReference type="Pfam" id="PF25975">
    <property type="entry name" value="CzcB_C"/>
    <property type="match status" value="1"/>
</dbReference>
<dbReference type="InterPro" id="IPR058790">
    <property type="entry name" value="BSH_CusB"/>
</dbReference>
<dbReference type="RefSeq" id="WP_114478595.1">
    <property type="nucleotide sequence ID" value="NZ_QPII01000005.1"/>
</dbReference>
<organism evidence="9 10">
    <name type="scientific">Billgrantia montanilacus</name>
    <dbReference type="NCBI Taxonomy" id="2282305"/>
    <lineage>
        <taxon>Bacteria</taxon>
        <taxon>Pseudomonadati</taxon>
        <taxon>Pseudomonadota</taxon>
        <taxon>Gammaproteobacteria</taxon>
        <taxon>Oceanospirillales</taxon>
        <taxon>Halomonadaceae</taxon>
        <taxon>Billgrantia</taxon>
    </lineage>
</organism>
<keyword evidence="4" id="KW-0406">Ion transport</keyword>
<dbReference type="Pfam" id="PF25919">
    <property type="entry name" value="BSH_CusB"/>
    <property type="match status" value="1"/>
</dbReference>
<dbReference type="InterPro" id="IPR021647">
    <property type="entry name" value="CusF_Ec"/>
</dbReference>
<evidence type="ECO:0000256" key="2">
    <source>
        <dbReference type="ARBA" id="ARBA00022448"/>
    </source>
</evidence>
<feature type="domain" description="CusB-like barrel-sandwich hybrid" evidence="6">
    <location>
        <begin position="125"/>
        <end position="239"/>
    </location>
</feature>
<dbReference type="Gene3D" id="6.10.140.730">
    <property type="match status" value="1"/>
</dbReference>
<dbReference type="InterPro" id="IPR051909">
    <property type="entry name" value="MFP_Cation_Efflux"/>
</dbReference>
<comment type="caution">
    <text evidence="9">The sequence shown here is derived from an EMBL/GenBank/DDBJ whole genome shotgun (WGS) entry which is preliminary data.</text>
</comment>
<protein>
    <submittedName>
        <fullName evidence="9">Efflux RND transporter periplasmic adaptor subunit</fullName>
    </submittedName>
</protein>
<dbReference type="FunFam" id="2.40.30.170:FF:000010">
    <property type="entry name" value="Efflux RND transporter periplasmic adaptor subunit"/>
    <property type="match status" value="1"/>
</dbReference>
<dbReference type="EMBL" id="QPII01000005">
    <property type="protein sequence ID" value="RCV89661.1"/>
    <property type="molecule type" value="Genomic_DNA"/>
</dbReference>
<sequence>MRVLGVIAILGVGAALGGAAMNYWPDSHAHVAQADEPASGERDILYYRHPHNPSVTSPEPRKDEMGMDFIPIYAGGGDAAAPGTVSISPVVQQNMNVRIGSVVRGDLARLVETVGFVDYDESSLSHVHLRTEGWIEDLTVRTTGERVEEGQLLFRLYSPELVNAQEELLHIVRRGGGAAPARERLRALGVSAAEIAEVERAGEPRRLVSVRARQGGVVESLNVREGMYVTPGTEVMTIADLSRVWVMADLFEHQVDAVTRDDAAHVKLPFRPGERLEGKVDYIYPSLNSPTRTVRVRLAFDNPGERLKPGMYADVHLAPRPLQSVLHLPAEAVIRTGRQDRVILALGEGRFQAREVQVGSRANGDLEIIDGLQEGERVVLSGHFLLDSEASASAELGRMLEAVEEEVGDEVWADGRLLSIDMEARMVNVDHEPIPVLGWPAMVMDFAVADDLELDGLREDMPMRFRMHEREEFVYEITAIEPAAHDH</sequence>
<dbReference type="FunFam" id="2.40.420.20:FF:000003">
    <property type="entry name" value="Cation efflux system protein cusB"/>
    <property type="match status" value="1"/>
</dbReference>
<comment type="similarity">
    <text evidence="1">Belongs to the membrane fusion protein (MFP) (TC 8.A.1) family.</text>
</comment>
<name>A0A368TYJ4_9GAMM</name>
<evidence type="ECO:0000259" key="5">
    <source>
        <dbReference type="Pfam" id="PF25869"/>
    </source>
</evidence>
<dbReference type="InterPro" id="IPR058792">
    <property type="entry name" value="Beta-barrel_RND_2"/>
</dbReference>
<evidence type="ECO:0000313" key="10">
    <source>
        <dbReference type="Proteomes" id="UP000252405"/>
    </source>
</evidence>
<dbReference type="Gene3D" id="2.40.50.320">
    <property type="entry name" value="Copper binding periplasmic protein CusF"/>
    <property type="match status" value="1"/>
</dbReference>
<dbReference type="SUPFAM" id="SSF111369">
    <property type="entry name" value="HlyD-like secretion proteins"/>
    <property type="match status" value="1"/>
</dbReference>
<dbReference type="OrthoDB" id="9806939at2"/>
<evidence type="ECO:0000256" key="1">
    <source>
        <dbReference type="ARBA" id="ARBA00009477"/>
    </source>
</evidence>
<evidence type="ECO:0000256" key="3">
    <source>
        <dbReference type="ARBA" id="ARBA00022729"/>
    </source>
</evidence>
<dbReference type="GO" id="GO:0046914">
    <property type="term" value="F:transition metal ion binding"/>
    <property type="evidence" value="ECO:0007669"/>
    <property type="project" value="TreeGrafter"/>
</dbReference>
<keyword evidence="2" id="KW-0813">Transport</keyword>
<proteinExistence type="inferred from homology"/>
<dbReference type="Gene3D" id="2.40.420.20">
    <property type="match status" value="1"/>
</dbReference>
<dbReference type="Gene3D" id="2.40.30.170">
    <property type="match status" value="1"/>
</dbReference>
<dbReference type="InterPro" id="IPR058791">
    <property type="entry name" value="3HB_CusB"/>
</dbReference>
<feature type="domain" description="CzcB-like C-terminal circularly permuted SH3-like" evidence="8">
    <location>
        <begin position="329"/>
        <end position="386"/>
    </location>
</feature>
<dbReference type="GO" id="GO:0015679">
    <property type="term" value="P:plasma membrane copper ion transport"/>
    <property type="evidence" value="ECO:0007669"/>
    <property type="project" value="TreeGrafter"/>
</dbReference>
<evidence type="ECO:0000259" key="8">
    <source>
        <dbReference type="Pfam" id="PF25975"/>
    </source>
</evidence>
<reference evidence="9 10" key="1">
    <citation type="submission" date="2018-07" db="EMBL/GenBank/DDBJ databases">
        <title>Halomonas montanilacus sp. nov., isolated from Lake Pengyan on Tibetan Plateau.</title>
        <authorList>
            <person name="Lu H."/>
            <person name="Xing P."/>
            <person name="Wu Q."/>
        </authorList>
    </citation>
    <scope>NUCLEOTIDE SEQUENCE [LARGE SCALE GENOMIC DNA]</scope>
    <source>
        <strain evidence="9 10">PYC7W</strain>
    </source>
</reference>
<dbReference type="Pfam" id="PF25954">
    <property type="entry name" value="Beta-barrel_RND_2"/>
    <property type="match status" value="1"/>
</dbReference>
<evidence type="ECO:0000313" key="9">
    <source>
        <dbReference type="EMBL" id="RCV89661.1"/>
    </source>
</evidence>
<feature type="domain" description="CusB-like beta-barrel" evidence="7">
    <location>
        <begin position="243"/>
        <end position="319"/>
    </location>
</feature>
<dbReference type="NCBIfam" id="TIGR01730">
    <property type="entry name" value="RND_mfp"/>
    <property type="match status" value="1"/>
</dbReference>
<evidence type="ECO:0000259" key="6">
    <source>
        <dbReference type="Pfam" id="PF25919"/>
    </source>
</evidence>
<keyword evidence="3" id="KW-0732">Signal</keyword>
<keyword evidence="10" id="KW-1185">Reference proteome</keyword>
<dbReference type="Pfam" id="PF25869">
    <property type="entry name" value="3HB_CusB"/>
    <property type="match status" value="1"/>
</dbReference>
<accession>A0A368TYJ4</accession>
<feature type="domain" description="CusB-like three alpha-helical bundle" evidence="5">
    <location>
        <begin position="160"/>
        <end position="205"/>
    </location>
</feature>